<dbReference type="GO" id="GO:0003682">
    <property type="term" value="F:chromatin binding"/>
    <property type="evidence" value="ECO:0007669"/>
    <property type="project" value="TreeGrafter"/>
</dbReference>
<gene>
    <name evidence="2" type="ORF">CC80DRAFT_492018</name>
</gene>
<name>A0A6A5U2L2_9PLEO</name>
<dbReference type="GO" id="GO:0006338">
    <property type="term" value="P:chromatin remodeling"/>
    <property type="evidence" value="ECO:0007669"/>
    <property type="project" value="TreeGrafter"/>
</dbReference>
<protein>
    <submittedName>
        <fullName evidence="2">FAD/NAD(P)-binding domain-containing protein</fullName>
    </submittedName>
</protein>
<dbReference type="InterPro" id="IPR002937">
    <property type="entry name" value="Amino_oxidase"/>
</dbReference>
<dbReference type="SUPFAM" id="SSF54373">
    <property type="entry name" value="FAD-linked reductases, C-terminal domain"/>
    <property type="match status" value="1"/>
</dbReference>
<feature type="domain" description="Amine oxidase" evidence="1">
    <location>
        <begin position="18"/>
        <end position="470"/>
    </location>
</feature>
<dbReference type="Proteomes" id="UP000800035">
    <property type="component" value="Unassembled WGS sequence"/>
</dbReference>
<organism evidence="2 3">
    <name type="scientific">Byssothecium circinans</name>
    <dbReference type="NCBI Taxonomy" id="147558"/>
    <lineage>
        <taxon>Eukaryota</taxon>
        <taxon>Fungi</taxon>
        <taxon>Dikarya</taxon>
        <taxon>Ascomycota</taxon>
        <taxon>Pezizomycotina</taxon>
        <taxon>Dothideomycetes</taxon>
        <taxon>Pleosporomycetidae</taxon>
        <taxon>Pleosporales</taxon>
        <taxon>Massarineae</taxon>
        <taxon>Massarinaceae</taxon>
        <taxon>Byssothecium</taxon>
    </lineage>
</organism>
<dbReference type="SUPFAM" id="SSF51905">
    <property type="entry name" value="FAD/NAD(P)-binding domain"/>
    <property type="match status" value="1"/>
</dbReference>
<dbReference type="AlphaFoldDB" id="A0A6A5U2L2"/>
<evidence type="ECO:0000313" key="2">
    <source>
        <dbReference type="EMBL" id="KAF1957226.1"/>
    </source>
</evidence>
<dbReference type="GO" id="GO:0016491">
    <property type="term" value="F:oxidoreductase activity"/>
    <property type="evidence" value="ECO:0007669"/>
    <property type="project" value="InterPro"/>
</dbReference>
<proteinExistence type="predicted"/>
<dbReference type="Gene3D" id="3.50.50.60">
    <property type="entry name" value="FAD/NAD(P)-binding domain"/>
    <property type="match status" value="1"/>
</dbReference>
<dbReference type="Gene3D" id="3.90.660.10">
    <property type="match status" value="1"/>
</dbReference>
<sequence length="483" mass="54015">MSADNMTPPHVCVVGAGVSGLKCSERLLQQNSGVKVTIYEARDRTGGRVHQSGRLGHLVDLGPSWIHGSGDNPLTQLAKDTGSTTCNVGDVPFIFDRNGERLDLKVAKTQVDEVWRMLGEGFKESVAHSKQIVMEKSLWDFVKEKVEAGNYSSEKKRNLLDHMKMWGAMTGTEIERQSFKFFWLESVIEEDSLFVASTYKKIMDAVKKKGLVGATLHLNTEVTSIAYEDDHVTVGLANGTSVAFDEVVVTCPLGWLKLNRHIFHPPLPQNLSEAIGNIGWGHLERVFVTFPTAWWHTPDGSNSCETLFISPSFSPDKNPSAWNQEVMPHAGLPRPFSTPTLRFSIYGDCSKAVTTRVHQLDPESKDYYDVLDSFFKPYYSKLANYDERSEECRPCGFECSQWQNDKWAGYGSYSNYQTGLEHADKDIKVYRAGLPERRIHFAGEAVAPFEMLGTVTGAYVSGERVAERILASYEMAEQAAENE</sequence>
<dbReference type="PANTHER" id="PTHR10742">
    <property type="entry name" value="FLAVIN MONOAMINE OXIDASE"/>
    <property type="match status" value="1"/>
</dbReference>
<reference evidence="2" key="1">
    <citation type="journal article" date="2020" name="Stud. Mycol.">
        <title>101 Dothideomycetes genomes: a test case for predicting lifestyles and emergence of pathogens.</title>
        <authorList>
            <person name="Haridas S."/>
            <person name="Albert R."/>
            <person name="Binder M."/>
            <person name="Bloem J."/>
            <person name="Labutti K."/>
            <person name="Salamov A."/>
            <person name="Andreopoulos B."/>
            <person name="Baker S."/>
            <person name="Barry K."/>
            <person name="Bills G."/>
            <person name="Bluhm B."/>
            <person name="Cannon C."/>
            <person name="Castanera R."/>
            <person name="Culley D."/>
            <person name="Daum C."/>
            <person name="Ezra D."/>
            <person name="Gonzalez J."/>
            <person name="Henrissat B."/>
            <person name="Kuo A."/>
            <person name="Liang C."/>
            <person name="Lipzen A."/>
            <person name="Lutzoni F."/>
            <person name="Magnuson J."/>
            <person name="Mondo S."/>
            <person name="Nolan M."/>
            <person name="Ohm R."/>
            <person name="Pangilinan J."/>
            <person name="Park H.-J."/>
            <person name="Ramirez L."/>
            <person name="Alfaro M."/>
            <person name="Sun H."/>
            <person name="Tritt A."/>
            <person name="Yoshinaga Y."/>
            <person name="Zwiers L.-H."/>
            <person name="Turgeon B."/>
            <person name="Goodwin S."/>
            <person name="Spatafora J."/>
            <person name="Crous P."/>
            <person name="Grigoriev I."/>
        </authorList>
    </citation>
    <scope>NUCLEOTIDE SEQUENCE</scope>
    <source>
        <strain evidence="2">CBS 675.92</strain>
    </source>
</reference>
<evidence type="ECO:0000313" key="3">
    <source>
        <dbReference type="Proteomes" id="UP000800035"/>
    </source>
</evidence>
<dbReference type="Pfam" id="PF01593">
    <property type="entry name" value="Amino_oxidase"/>
    <property type="match status" value="1"/>
</dbReference>
<keyword evidence="3" id="KW-1185">Reference proteome</keyword>
<dbReference type="InterPro" id="IPR036188">
    <property type="entry name" value="FAD/NAD-bd_sf"/>
</dbReference>
<dbReference type="InterPro" id="IPR050281">
    <property type="entry name" value="Flavin_monoamine_oxidase"/>
</dbReference>
<dbReference type="OrthoDB" id="5046242at2759"/>
<accession>A0A6A5U2L2</accession>
<dbReference type="PANTHER" id="PTHR10742:SF414">
    <property type="entry name" value="CONTAINING AMINE OXIDASE, PUTATIVE (AFU_ORTHOLOGUE AFUA_3G12150)-RELATED"/>
    <property type="match status" value="1"/>
</dbReference>
<evidence type="ECO:0000259" key="1">
    <source>
        <dbReference type="Pfam" id="PF01593"/>
    </source>
</evidence>
<dbReference type="PRINTS" id="PR00419">
    <property type="entry name" value="ADXRDTASE"/>
</dbReference>
<dbReference type="EMBL" id="ML976990">
    <property type="protein sequence ID" value="KAF1957226.1"/>
    <property type="molecule type" value="Genomic_DNA"/>
</dbReference>
<dbReference type="GO" id="GO:0050660">
    <property type="term" value="F:flavin adenine dinucleotide binding"/>
    <property type="evidence" value="ECO:0007669"/>
    <property type="project" value="TreeGrafter"/>
</dbReference>